<sequence>MKLITICQHCKGKGKTRYLQFFSRDCNHCNGQGKAVKDMSNLRNQAKNI</sequence>
<dbReference type="Gene3D" id="6.20.20.10">
    <property type="match status" value="1"/>
</dbReference>
<dbReference type="EMBL" id="CCXW01000001">
    <property type="protein sequence ID" value="CEG31189.1"/>
    <property type="molecule type" value="Genomic_DNA"/>
</dbReference>
<name>A0AAN2PF23_9BACI</name>
<gene>
    <name evidence="1" type="ORF">BN1180_01328</name>
</gene>
<reference evidence="1 2" key="1">
    <citation type="journal article" date="2014" name="Genome Announc.">
        <title>Genome Sequence of Bacillus simplex Strain P558, Isolated from a Human Fecal Sample.</title>
        <authorList>
            <person name="Croce O."/>
            <person name="Hugon P."/>
            <person name="Lagier J.C."/>
            <person name="Bibi F."/>
            <person name="Robert C."/>
            <person name="Azhar E.I."/>
            <person name="Raoult D."/>
            <person name="Fournier P.E."/>
        </authorList>
    </citation>
    <scope>NUCLEOTIDE SEQUENCE [LARGE SCALE GENOMIC DNA]</scope>
    <source>
        <strain evidence="1 2">P558</strain>
    </source>
</reference>
<evidence type="ECO:0000313" key="2">
    <source>
        <dbReference type="Proteomes" id="UP000182110"/>
    </source>
</evidence>
<dbReference type="RefSeq" id="WP_170956573.1">
    <property type="nucleotide sequence ID" value="NZ_CP048038.1"/>
</dbReference>
<dbReference type="InterPro" id="IPR036410">
    <property type="entry name" value="HSP_DnaJ_Cys-rich_dom_sf"/>
</dbReference>
<organism evidence="1 2">
    <name type="scientific">Peribacillus simplex</name>
    <dbReference type="NCBI Taxonomy" id="1478"/>
    <lineage>
        <taxon>Bacteria</taxon>
        <taxon>Bacillati</taxon>
        <taxon>Bacillota</taxon>
        <taxon>Bacilli</taxon>
        <taxon>Bacillales</taxon>
        <taxon>Bacillaceae</taxon>
        <taxon>Peribacillus</taxon>
    </lineage>
</organism>
<accession>A0AAN2PF23</accession>
<dbReference type="Proteomes" id="UP000182110">
    <property type="component" value="Unassembled WGS sequence"/>
</dbReference>
<dbReference type="SUPFAM" id="SSF57938">
    <property type="entry name" value="DnaJ/Hsp40 cysteine-rich domain"/>
    <property type="match status" value="1"/>
</dbReference>
<comment type="caution">
    <text evidence="1">The sequence shown here is derived from an EMBL/GenBank/DDBJ whole genome shotgun (WGS) entry which is preliminary data.</text>
</comment>
<dbReference type="AlphaFoldDB" id="A0AAN2PF23"/>
<evidence type="ECO:0000313" key="1">
    <source>
        <dbReference type="EMBL" id="CEG31189.1"/>
    </source>
</evidence>
<protein>
    <submittedName>
        <fullName evidence="1">Uncharacterized protein</fullName>
    </submittedName>
</protein>
<keyword evidence="2" id="KW-1185">Reference proteome</keyword>
<proteinExistence type="predicted"/>